<protein>
    <recommendedName>
        <fullName evidence="3">Glycosyltransferase subfamily 4-like N-terminal domain-containing protein</fullName>
    </recommendedName>
</protein>
<feature type="non-terminal residue" evidence="1">
    <location>
        <position position="158"/>
    </location>
</feature>
<name>A0ABV6YSK7_UNCC1</name>
<sequence>MNIIMVSYMDFTGPGVIHMFHFANGLVRQGHRVLFLLNGSPKSVHSMEEKPLFTLKKIDFKGEFLSSSCLRAVERFQPHIVHLWTPRNVPAKVGLELKYRFQPRLIIHYEDDEDILATQADFQYFKYLSFALEAFKYPEKWVWIHPFTYSWVNMYADA</sequence>
<reference evidence="1 2" key="1">
    <citation type="submission" date="2024-09" db="EMBL/GenBank/DDBJ databases">
        <title>Laminarin stimulates single cell rates of sulfate reduction while oxygen inhibits transcriptomic activity in coastal marine sediment.</title>
        <authorList>
            <person name="Lindsay M."/>
            <person name="Orcutt B."/>
            <person name="Emerson D."/>
            <person name="Stepanauskas R."/>
            <person name="D'Angelo T."/>
        </authorList>
    </citation>
    <scope>NUCLEOTIDE SEQUENCE [LARGE SCALE GENOMIC DNA]</scope>
    <source>
        <strain evidence="1">SAG AM-311-K15</strain>
    </source>
</reference>
<proteinExistence type="predicted"/>
<dbReference type="SUPFAM" id="SSF53756">
    <property type="entry name" value="UDP-Glycosyltransferase/glycogen phosphorylase"/>
    <property type="match status" value="1"/>
</dbReference>
<keyword evidence="2" id="KW-1185">Reference proteome</keyword>
<evidence type="ECO:0008006" key="3">
    <source>
        <dbReference type="Google" id="ProtNLM"/>
    </source>
</evidence>
<organism evidence="1 2">
    <name type="scientific">candidate division CSSED10-310 bacterium</name>
    <dbReference type="NCBI Taxonomy" id="2855610"/>
    <lineage>
        <taxon>Bacteria</taxon>
        <taxon>Bacteria division CSSED10-310</taxon>
    </lineage>
</organism>
<dbReference type="Gene3D" id="3.40.50.2000">
    <property type="entry name" value="Glycogen Phosphorylase B"/>
    <property type="match status" value="1"/>
</dbReference>
<accession>A0ABV6YSK7</accession>
<evidence type="ECO:0000313" key="2">
    <source>
        <dbReference type="Proteomes" id="UP001594351"/>
    </source>
</evidence>
<evidence type="ECO:0000313" key="1">
    <source>
        <dbReference type="EMBL" id="MFC1849182.1"/>
    </source>
</evidence>
<comment type="caution">
    <text evidence="1">The sequence shown here is derived from an EMBL/GenBank/DDBJ whole genome shotgun (WGS) entry which is preliminary data.</text>
</comment>
<dbReference type="EMBL" id="JBHPBY010000024">
    <property type="protein sequence ID" value="MFC1849182.1"/>
    <property type="molecule type" value="Genomic_DNA"/>
</dbReference>
<dbReference type="Proteomes" id="UP001594351">
    <property type="component" value="Unassembled WGS sequence"/>
</dbReference>
<gene>
    <name evidence="1" type="ORF">ACFL27_03135</name>
</gene>